<keyword evidence="1" id="KW-0732">Signal</keyword>
<evidence type="ECO:0000256" key="1">
    <source>
        <dbReference type="SAM" id="SignalP"/>
    </source>
</evidence>
<evidence type="ECO:0008006" key="4">
    <source>
        <dbReference type="Google" id="ProtNLM"/>
    </source>
</evidence>
<name>D0MDH4_RHOM4</name>
<dbReference type="SUPFAM" id="SSF56935">
    <property type="entry name" value="Porins"/>
    <property type="match status" value="1"/>
</dbReference>
<evidence type="ECO:0000313" key="3">
    <source>
        <dbReference type="Proteomes" id="UP000002221"/>
    </source>
</evidence>
<organism evidence="2 3">
    <name type="scientific">Rhodothermus marinus (strain ATCC 43812 / DSM 4252 / R-10)</name>
    <name type="common">Rhodothermus obamensis</name>
    <dbReference type="NCBI Taxonomy" id="518766"/>
    <lineage>
        <taxon>Bacteria</taxon>
        <taxon>Pseudomonadati</taxon>
        <taxon>Rhodothermota</taxon>
        <taxon>Rhodothermia</taxon>
        <taxon>Rhodothermales</taxon>
        <taxon>Rhodothermaceae</taxon>
        <taxon>Rhodothermus</taxon>
    </lineage>
</organism>
<evidence type="ECO:0000313" key="2">
    <source>
        <dbReference type="EMBL" id="ACY47167.1"/>
    </source>
</evidence>
<reference evidence="2 3" key="1">
    <citation type="journal article" date="2009" name="Stand. Genomic Sci.">
        <title>Complete genome sequence of Rhodothermus marinus type strain (R-10).</title>
        <authorList>
            <person name="Nolan M."/>
            <person name="Tindall B.J."/>
            <person name="Pomrenke H."/>
            <person name="Lapidus A."/>
            <person name="Copeland A."/>
            <person name="Glavina Del Rio T."/>
            <person name="Lucas S."/>
            <person name="Chen F."/>
            <person name="Tice H."/>
            <person name="Cheng J.F."/>
            <person name="Saunders E."/>
            <person name="Han C."/>
            <person name="Bruce D."/>
            <person name="Goodwin L."/>
            <person name="Chain P."/>
            <person name="Pitluck S."/>
            <person name="Ovchinikova G."/>
            <person name="Pati A."/>
            <person name="Ivanova N."/>
            <person name="Mavromatis K."/>
            <person name="Chen A."/>
            <person name="Palaniappan K."/>
            <person name="Land M."/>
            <person name="Hauser L."/>
            <person name="Chang Y.J."/>
            <person name="Jeffries C.D."/>
            <person name="Brettin T."/>
            <person name="Goker M."/>
            <person name="Bristow J."/>
            <person name="Eisen J.A."/>
            <person name="Markowitz V."/>
            <person name="Hugenholtz P."/>
            <person name="Kyrpides N.C."/>
            <person name="Klenk H.P."/>
            <person name="Detter J.C."/>
        </authorList>
    </citation>
    <scope>NUCLEOTIDE SEQUENCE [LARGE SCALE GENOMIC DNA]</scope>
    <source>
        <strain evidence="3">ATCC 43812 / DSM 4252 / R-10</strain>
    </source>
</reference>
<dbReference type="STRING" id="518766.Rmar_0261"/>
<dbReference type="EMBL" id="CP001807">
    <property type="protein sequence ID" value="ACY47167.1"/>
    <property type="molecule type" value="Genomic_DNA"/>
</dbReference>
<dbReference type="AlphaFoldDB" id="D0MDH4"/>
<feature type="chain" id="PRO_5003011976" description="PorV/PorQ family protein" evidence="1">
    <location>
        <begin position="19"/>
        <end position="338"/>
    </location>
</feature>
<sequence>MKRIALLIVLSWAVAARAQEVGVFARMGLDARALALGQALVADVEGAAAYYNPALAVFTERPELALSTAFMALDRELQSAQLSTRMPPRAGIAVVLRHAGVRNIDGRDASGYHTQSYSTDEYALLVAFGTRVSDRVTLGLGLQFFRADLFEGLRPVQSIGLDLGLLYRATETLHLGLAVDDLLARYTWNTSDLYGPQQGSTTSDRFPMRVRLGASWTAPAGRLRLLGEYEASFTSVEVRQRRVQLVGDTPREALVSERRWARGGQLRLGATYRLSEAFALLGGLDRIGRLPEAGGWQPALGFSLATRLGNLPFRAGYTVRLEHTALPPMHMLSVGLFL</sequence>
<gene>
    <name evidence="2" type="ordered locus">Rmar_0261</name>
</gene>
<keyword evidence="3" id="KW-1185">Reference proteome</keyword>
<feature type="signal peptide" evidence="1">
    <location>
        <begin position="1"/>
        <end position="18"/>
    </location>
</feature>
<dbReference type="OrthoDB" id="1523150at2"/>
<dbReference type="KEGG" id="rmr:Rmar_0261"/>
<dbReference type="Proteomes" id="UP000002221">
    <property type="component" value="Chromosome"/>
</dbReference>
<dbReference type="eggNOG" id="COG2067">
    <property type="taxonomic scope" value="Bacteria"/>
</dbReference>
<dbReference type="Gene3D" id="2.40.160.60">
    <property type="entry name" value="Outer membrane protein transport protein (OMPP1/FadL/TodX)"/>
    <property type="match status" value="1"/>
</dbReference>
<dbReference type="HOGENOM" id="CLU_854981_0_0_10"/>
<dbReference type="RefSeq" id="WP_012842779.1">
    <property type="nucleotide sequence ID" value="NC_013501.1"/>
</dbReference>
<protein>
    <recommendedName>
        <fullName evidence="4">PorV/PorQ family protein</fullName>
    </recommendedName>
</protein>
<accession>D0MDH4</accession>
<proteinExistence type="predicted"/>